<name>A0A9J6PAU7_9PROT</name>
<dbReference type="RefSeq" id="WP_269331165.1">
    <property type="nucleotide sequence ID" value="NZ_JAMZFT010000001.1"/>
</dbReference>
<gene>
    <name evidence="2" type="ORF">NJQ99_02220</name>
</gene>
<comment type="caution">
    <text evidence="2">The sequence shown here is derived from an EMBL/GenBank/DDBJ whole genome shotgun (WGS) entry which is preliminary data.</text>
</comment>
<organism evidence="2 3">
    <name type="scientific">Futiania mangrovi</name>
    <dbReference type="NCBI Taxonomy" id="2959716"/>
    <lineage>
        <taxon>Bacteria</taxon>
        <taxon>Pseudomonadati</taxon>
        <taxon>Pseudomonadota</taxon>
        <taxon>Alphaproteobacteria</taxon>
        <taxon>Futianiales</taxon>
        <taxon>Futianiaceae</taxon>
        <taxon>Futiania</taxon>
    </lineage>
</organism>
<sequence length="281" mass="28948">MAPPVSEDGSGGLGPGAPALGPLDSDLRARADRDFALALTAAPGGIWPGAGLTPPASARSVHAIGAGTVQPLNPLDVNPPALVAEVDDQVRAAVGQRIAALPEETQAALNVGTGVPARIDASGRIDLSGADWSEVDWPNLPLGSVDREALGPEQAEEFDAFAGIRMASDIVRTVELRGADLSISPDGAQLSLNPRADDRQGRIVDLEPEGRSSGDWIAAQRRLWGGAPDAWNAAVLAALPEDATPQAGPGGLFLPPDGFPGFPQGLSAPEREDALRRIFDL</sequence>
<reference evidence="2" key="1">
    <citation type="submission" date="2022-06" db="EMBL/GenBank/DDBJ databases">
        <title>Isolation and Genomics of Futiania mangrovii gen. nov., sp. nov., a Rare and Metabolically-versatile member in the Class Alphaproteobacteria.</title>
        <authorList>
            <person name="Liu L."/>
            <person name="Huang W.-C."/>
            <person name="Pan J."/>
            <person name="Li J."/>
            <person name="Huang Y."/>
            <person name="Du H."/>
            <person name="Liu Y."/>
            <person name="Li M."/>
        </authorList>
    </citation>
    <scope>NUCLEOTIDE SEQUENCE</scope>
    <source>
        <strain evidence="2">FT118</strain>
    </source>
</reference>
<dbReference type="EMBL" id="JAMZFT010000001">
    <property type="protein sequence ID" value="MCP1335214.1"/>
    <property type="molecule type" value="Genomic_DNA"/>
</dbReference>
<protein>
    <submittedName>
        <fullName evidence="2">Uncharacterized protein</fullName>
    </submittedName>
</protein>
<evidence type="ECO:0000313" key="3">
    <source>
        <dbReference type="Proteomes" id="UP001055804"/>
    </source>
</evidence>
<keyword evidence="3" id="KW-1185">Reference proteome</keyword>
<dbReference type="AlphaFoldDB" id="A0A9J6PAU7"/>
<accession>A0A9J6PAU7</accession>
<evidence type="ECO:0000256" key="1">
    <source>
        <dbReference type="SAM" id="MobiDB-lite"/>
    </source>
</evidence>
<evidence type="ECO:0000313" key="2">
    <source>
        <dbReference type="EMBL" id="MCP1335214.1"/>
    </source>
</evidence>
<dbReference type="Proteomes" id="UP001055804">
    <property type="component" value="Unassembled WGS sequence"/>
</dbReference>
<feature type="region of interest" description="Disordered" evidence="1">
    <location>
        <begin position="1"/>
        <end position="25"/>
    </location>
</feature>
<proteinExistence type="predicted"/>